<dbReference type="Proteomes" id="UP001199816">
    <property type="component" value="Unassembled WGS sequence"/>
</dbReference>
<protein>
    <recommendedName>
        <fullName evidence="3">DUF4595 domain-containing protein</fullName>
    </recommendedName>
</protein>
<dbReference type="RefSeq" id="WP_231008761.1">
    <property type="nucleotide sequence ID" value="NZ_JAJNEC010000008.1"/>
</dbReference>
<comment type="caution">
    <text evidence="1">The sequence shown here is derived from an EMBL/GenBank/DDBJ whole genome shotgun (WGS) entry which is preliminary data.</text>
</comment>
<name>A0ABS8Q0M0_9BACT</name>
<evidence type="ECO:0000313" key="2">
    <source>
        <dbReference type="Proteomes" id="UP001199816"/>
    </source>
</evidence>
<accession>A0ABS8Q0M0</accession>
<dbReference type="PROSITE" id="PS51257">
    <property type="entry name" value="PROKAR_LIPOPROTEIN"/>
    <property type="match status" value="1"/>
</dbReference>
<sequence length="253" mass="29201">MRYTLAVLLLAAAFSCKKERTTTSPEEREALLRVTEIENAYNNDAPETLKVSYDPLGRISSSISGDKKYLFNYQTPSALQISRYKISDNTLVQTIDCMLNTAGAITKETYRNASDNAIFYTYQYGYNADGYMILAEAAGYNNSYKWEFIYTDGLLTQSKYYEAGVYKSITHFKYDASVTNKTNLPHWWTWASSMLYGKPEKYALVEIREFDTTNKLIRHWTSSYQYDAAGKVLTESKQSQLSNDVQRYRYKLQ</sequence>
<dbReference type="EMBL" id="JAJNEC010000008">
    <property type="protein sequence ID" value="MCD2426173.1"/>
    <property type="molecule type" value="Genomic_DNA"/>
</dbReference>
<organism evidence="1 2">
    <name type="scientific">Niabella pedocola</name>
    <dbReference type="NCBI Taxonomy" id="1752077"/>
    <lineage>
        <taxon>Bacteria</taxon>
        <taxon>Pseudomonadati</taxon>
        <taxon>Bacteroidota</taxon>
        <taxon>Chitinophagia</taxon>
        <taxon>Chitinophagales</taxon>
        <taxon>Chitinophagaceae</taxon>
        <taxon>Niabella</taxon>
    </lineage>
</organism>
<gene>
    <name evidence="1" type="ORF">LQ567_25535</name>
</gene>
<keyword evidence="2" id="KW-1185">Reference proteome</keyword>
<proteinExistence type="predicted"/>
<reference evidence="1 2" key="1">
    <citation type="submission" date="2021-11" db="EMBL/GenBank/DDBJ databases">
        <title>Genomic of Niabella pedocola.</title>
        <authorList>
            <person name="Wu T."/>
        </authorList>
    </citation>
    <scope>NUCLEOTIDE SEQUENCE [LARGE SCALE GENOMIC DNA]</scope>
    <source>
        <strain evidence="1 2">JCM 31011</strain>
    </source>
</reference>
<evidence type="ECO:0000313" key="1">
    <source>
        <dbReference type="EMBL" id="MCD2426173.1"/>
    </source>
</evidence>
<evidence type="ECO:0008006" key="3">
    <source>
        <dbReference type="Google" id="ProtNLM"/>
    </source>
</evidence>